<feature type="region of interest" description="Disordered" evidence="1">
    <location>
        <begin position="262"/>
        <end position="337"/>
    </location>
</feature>
<dbReference type="Proteomes" id="UP000199766">
    <property type="component" value="Unassembled WGS sequence"/>
</dbReference>
<name>A0A1H9NM36_9BURK</name>
<feature type="compositionally biased region" description="Low complexity" evidence="1">
    <location>
        <begin position="270"/>
        <end position="318"/>
    </location>
</feature>
<feature type="compositionally biased region" description="Low complexity" evidence="1">
    <location>
        <begin position="327"/>
        <end position="337"/>
    </location>
</feature>
<reference evidence="3 4" key="1">
    <citation type="submission" date="2016-10" db="EMBL/GenBank/DDBJ databases">
        <authorList>
            <person name="de Groot N.N."/>
        </authorList>
    </citation>
    <scope>NUCLEOTIDE SEQUENCE [LARGE SCALE GENOMIC DNA]</scope>
    <source>
        <strain evidence="3 4">ATCC 35958</strain>
    </source>
</reference>
<organism evidence="3 4">
    <name type="scientific">Giesbergeria anulus</name>
    <dbReference type="NCBI Taxonomy" id="180197"/>
    <lineage>
        <taxon>Bacteria</taxon>
        <taxon>Pseudomonadati</taxon>
        <taxon>Pseudomonadota</taxon>
        <taxon>Betaproteobacteria</taxon>
        <taxon>Burkholderiales</taxon>
        <taxon>Comamonadaceae</taxon>
        <taxon>Giesbergeria</taxon>
    </lineage>
</organism>
<keyword evidence="3" id="KW-0378">Hydrolase</keyword>
<protein>
    <submittedName>
        <fullName evidence="3">Putative helicase</fullName>
    </submittedName>
</protein>
<dbReference type="Pfam" id="PF07514">
    <property type="entry name" value="TraI_2"/>
    <property type="match status" value="1"/>
</dbReference>
<feature type="domain" description="Uncharacterised" evidence="2">
    <location>
        <begin position="23"/>
        <end position="134"/>
    </location>
</feature>
<evidence type="ECO:0000313" key="4">
    <source>
        <dbReference type="Proteomes" id="UP000199766"/>
    </source>
</evidence>
<accession>A0A1H9NM36</accession>
<dbReference type="EMBL" id="FOGD01000007">
    <property type="protein sequence ID" value="SER37020.1"/>
    <property type="molecule type" value="Genomic_DNA"/>
</dbReference>
<keyword evidence="3" id="KW-0547">Nucleotide-binding</keyword>
<keyword evidence="3" id="KW-0347">Helicase</keyword>
<proteinExistence type="predicted"/>
<evidence type="ECO:0000256" key="1">
    <source>
        <dbReference type="SAM" id="MobiDB-lite"/>
    </source>
</evidence>
<dbReference type="STRING" id="180197.SAMN02982919_02268"/>
<dbReference type="GO" id="GO:0004386">
    <property type="term" value="F:helicase activity"/>
    <property type="evidence" value="ECO:0007669"/>
    <property type="project" value="UniProtKB-KW"/>
</dbReference>
<dbReference type="Gene3D" id="1.10.3210.40">
    <property type="match status" value="1"/>
</dbReference>
<keyword evidence="4" id="KW-1185">Reference proteome</keyword>
<evidence type="ECO:0000259" key="2">
    <source>
        <dbReference type="Pfam" id="PF07514"/>
    </source>
</evidence>
<keyword evidence="3" id="KW-0067">ATP-binding</keyword>
<sequence length="425" mass="44658">MRMHSKTKTPQILFAELIGRGHFSDLLTACAIPRDFFLKQYVPMADRLAMCVQDLPLAPTVCSHPGGALQFGLQAGLLAVRSCDAVIFAPKATAQERQRDDPLYRWCAYCATLASAYLMCAGAVEVTLGDGQRHSFAGRFPLGELDTKFSAKWCNEPALPQQSGLIYVQTFFYPGQFSHLSPALLNQLGAAINPAMVMSGTESPLAKVVRMSLSRVLEFLRDQESKVIGDKATSVMADIPVASDNGPVHDPLRPELYTAHATAPVPPAPAASTPAPSSQATAAAGSSAAPTTAAAPATLPKAAAPVSPPLASQASANASPPPPAAPVQPQAPQQPAVAAPDIEGIPIKVVEWVRALAFAPNLDVKVLENGNLHIGRKALGFASLPAANYMALYEAKCVLERQADGGAICNAKLGAIYQHAKASKN</sequence>
<gene>
    <name evidence="3" type="ORF">SAMN02982919_02268</name>
</gene>
<dbReference type="InterPro" id="IPR011119">
    <property type="entry name" value="Unchr_helicase_relaxase_TraI"/>
</dbReference>
<evidence type="ECO:0000313" key="3">
    <source>
        <dbReference type="EMBL" id="SER37020.1"/>
    </source>
</evidence>
<dbReference type="AlphaFoldDB" id="A0A1H9NM36"/>